<dbReference type="AlphaFoldDB" id="A0A2A3TYR6"/>
<dbReference type="Proteomes" id="UP000217918">
    <property type="component" value="Unassembled WGS sequence"/>
</dbReference>
<organism evidence="2 3">
    <name type="scientific">Levilactobacillus brevis</name>
    <name type="common">Lactobacillus brevis</name>
    <dbReference type="NCBI Taxonomy" id="1580"/>
    <lineage>
        <taxon>Bacteria</taxon>
        <taxon>Bacillati</taxon>
        <taxon>Bacillota</taxon>
        <taxon>Bacilli</taxon>
        <taxon>Lactobacillales</taxon>
        <taxon>Lactobacillaceae</taxon>
        <taxon>Levilactobacillus</taxon>
    </lineage>
</organism>
<comment type="caution">
    <text evidence="2">The sequence shown here is derived from an EMBL/GenBank/DDBJ whole genome shotgun (WGS) entry which is preliminary data.</text>
</comment>
<sequence length="166" mass="18956">MSQPFKQTFDFEAMFQPLMQIIEKITDCPVVPNAQVASAKKTPFITYYPLTFDDPIFSDATANEGQFETTVSLDVFADSLSQGMQKSGDLRSYLLDPYVRQWLRTNARITIQSATAPHSRSVTALPFHVVHHHGFDLTIQYWRHYTSPIDVINAVEGFFDTEKEDE</sequence>
<evidence type="ECO:0000313" key="3">
    <source>
        <dbReference type="Proteomes" id="UP000217918"/>
    </source>
</evidence>
<dbReference type="Pfam" id="PF23961">
    <property type="entry name" value="Phage_tail_terminator_9"/>
    <property type="match status" value="1"/>
</dbReference>
<gene>
    <name evidence="2" type="ORF">CNR29_07340</name>
</gene>
<evidence type="ECO:0000259" key="1">
    <source>
        <dbReference type="Pfam" id="PF23961"/>
    </source>
</evidence>
<evidence type="ECO:0000313" key="2">
    <source>
        <dbReference type="EMBL" id="PBQ23839.1"/>
    </source>
</evidence>
<proteinExistence type="predicted"/>
<dbReference type="NCBIfam" id="NF047498">
    <property type="entry name" value="LIC_12616_fam"/>
    <property type="match status" value="1"/>
</dbReference>
<dbReference type="InterPro" id="IPR057087">
    <property type="entry name" value="Gp12-like"/>
</dbReference>
<protein>
    <recommendedName>
        <fullName evidence="1">Phage neck terminator protein gp12-like domain-containing protein</fullName>
    </recommendedName>
</protein>
<name>A0A2A3TYR6_LEVBR</name>
<accession>A0A2A3TYR6</accession>
<reference evidence="2 3" key="1">
    <citation type="submission" date="2017-09" db="EMBL/GenBank/DDBJ databases">
        <title>Genome sequence of Lactobacillus brevis D7.</title>
        <authorList>
            <person name="Kwon M.-S."/>
            <person name="Lim S.K."/>
            <person name="Choi H.-J."/>
        </authorList>
    </citation>
    <scope>NUCLEOTIDE SEQUENCE [LARGE SCALE GENOMIC DNA]</scope>
    <source>
        <strain evidence="2 3">D7</strain>
    </source>
</reference>
<dbReference type="RefSeq" id="WP_096110065.1">
    <property type="nucleotide sequence ID" value="NZ_NVYO01000001.1"/>
</dbReference>
<feature type="domain" description="Phage neck terminator protein gp12-like" evidence="1">
    <location>
        <begin position="18"/>
        <end position="157"/>
    </location>
</feature>
<dbReference type="EMBL" id="NVYO01000001">
    <property type="protein sequence ID" value="PBQ23839.1"/>
    <property type="molecule type" value="Genomic_DNA"/>
</dbReference>